<dbReference type="Proteomes" id="UP001162992">
    <property type="component" value="Chromosome 23"/>
</dbReference>
<protein>
    <submittedName>
        <fullName evidence="1">Uncharacterized protein</fullName>
    </submittedName>
</protein>
<comment type="caution">
    <text evidence="1">The sequence shown here is derived from an EMBL/GenBank/DDBJ whole genome shotgun (WGS) entry which is preliminary data.</text>
</comment>
<name>A0ACC2AAW0_DIPCM</name>
<sequence>MCSATQDAIWLRQILDEIGMKQEDPTTIHSDNQSGIQLAKSLVFHPRTKHIEIHYHFICERLLSSMRCGVHCNTNEQLADIFTKLLTKEKFDKFRSKLSILKVS</sequence>
<evidence type="ECO:0000313" key="1">
    <source>
        <dbReference type="EMBL" id="KAJ7514685.1"/>
    </source>
</evidence>
<dbReference type="EMBL" id="CM055114">
    <property type="protein sequence ID" value="KAJ7514685.1"/>
    <property type="molecule type" value="Genomic_DNA"/>
</dbReference>
<evidence type="ECO:0000313" key="2">
    <source>
        <dbReference type="Proteomes" id="UP001162992"/>
    </source>
</evidence>
<gene>
    <name evidence="1" type="ORF">O6H91_23G055300</name>
</gene>
<organism evidence="1 2">
    <name type="scientific">Diphasiastrum complanatum</name>
    <name type="common">Issler's clubmoss</name>
    <name type="synonym">Lycopodium complanatum</name>
    <dbReference type="NCBI Taxonomy" id="34168"/>
    <lineage>
        <taxon>Eukaryota</taxon>
        <taxon>Viridiplantae</taxon>
        <taxon>Streptophyta</taxon>
        <taxon>Embryophyta</taxon>
        <taxon>Tracheophyta</taxon>
        <taxon>Lycopodiopsida</taxon>
        <taxon>Lycopodiales</taxon>
        <taxon>Lycopodiaceae</taxon>
        <taxon>Lycopodioideae</taxon>
        <taxon>Diphasiastrum</taxon>
    </lineage>
</organism>
<proteinExistence type="predicted"/>
<reference evidence="2" key="1">
    <citation type="journal article" date="2024" name="Proc. Natl. Acad. Sci. U.S.A.">
        <title>Extraordinary preservation of gene collinearity over three hundred million years revealed in homosporous lycophytes.</title>
        <authorList>
            <person name="Li C."/>
            <person name="Wickell D."/>
            <person name="Kuo L.Y."/>
            <person name="Chen X."/>
            <person name="Nie B."/>
            <person name="Liao X."/>
            <person name="Peng D."/>
            <person name="Ji J."/>
            <person name="Jenkins J."/>
            <person name="Williams M."/>
            <person name="Shu S."/>
            <person name="Plott C."/>
            <person name="Barry K."/>
            <person name="Rajasekar S."/>
            <person name="Grimwood J."/>
            <person name="Han X."/>
            <person name="Sun S."/>
            <person name="Hou Z."/>
            <person name="He W."/>
            <person name="Dai G."/>
            <person name="Sun C."/>
            <person name="Schmutz J."/>
            <person name="Leebens-Mack J.H."/>
            <person name="Li F.W."/>
            <person name="Wang L."/>
        </authorList>
    </citation>
    <scope>NUCLEOTIDE SEQUENCE [LARGE SCALE GENOMIC DNA]</scope>
    <source>
        <strain evidence="2">cv. PW_Plant_1</strain>
    </source>
</reference>
<accession>A0ACC2AAW0</accession>
<keyword evidence="2" id="KW-1185">Reference proteome</keyword>